<keyword evidence="2" id="KW-0472">Membrane</keyword>
<dbReference type="AlphaFoldDB" id="A0AAV9J0R2"/>
<dbReference type="Pfam" id="PF11998">
    <property type="entry name" value="DUF3493"/>
    <property type="match status" value="1"/>
</dbReference>
<keyword evidence="2" id="KW-0812">Transmembrane</keyword>
<keyword evidence="4" id="KW-1185">Reference proteome</keyword>
<feature type="transmembrane region" description="Helical" evidence="2">
    <location>
        <begin position="157"/>
        <end position="177"/>
    </location>
</feature>
<feature type="transmembrane region" description="Helical" evidence="2">
    <location>
        <begin position="120"/>
        <end position="145"/>
    </location>
</feature>
<dbReference type="InterPro" id="IPR021883">
    <property type="entry name" value="LPA1-like"/>
</dbReference>
<reference evidence="3 4" key="1">
    <citation type="submission" date="2022-07" db="EMBL/GenBank/DDBJ databases">
        <title>Genome-wide signatures of adaptation to extreme environments.</title>
        <authorList>
            <person name="Cho C.H."/>
            <person name="Yoon H.S."/>
        </authorList>
    </citation>
    <scope>NUCLEOTIDE SEQUENCE [LARGE SCALE GENOMIC DNA]</scope>
    <source>
        <strain evidence="3 4">DBV 063 E5</strain>
    </source>
</reference>
<sequence length="351" mass="38567">MGVNDASAVRQAPCTAATTMCAGFLGPVTLLHSSRRHPFSSSSSSSSSSSFLRFRRRAEATTASPYHRLGAMAELPDPRSKRPAPVERPPQPPVPEKVSAELRVRLREEVEAPFRKVRQFLYAAGMLGASVAGYFALSAVVPAALRGDVHSDTFAQALFGLGVDVGGLALLATLYRLDDRAAAKRLERLNSGAQLAALRLEAEPGGAVRALSSLRSNYLVTLYVGPTNLLMEMLREARSRCDELVRRSCVIVPFVTDAAAAPADERRALAQLVDECRQASDRFWLATPLFIEEWRSWIESERSRAGNVRSDDCLTFIVKSNGKVGMRIRGLARMARLLPEVDRVRRGFRLW</sequence>
<protein>
    <submittedName>
        <fullName evidence="3">Uncharacterized protein</fullName>
    </submittedName>
</protein>
<dbReference type="PANTHER" id="PTHR35498:SF1">
    <property type="entry name" value="LOW PSII ACCUMULATION-LIKE PROTEIN"/>
    <property type="match status" value="1"/>
</dbReference>
<evidence type="ECO:0000256" key="2">
    <source>
        <dbReference type="SAM" id="Phobius"/>
    </source>
</evidence>
<organism evidence="3 4">
    <name type="scientific">Cyanidium caldarium</name>
    <name type="common">Red alga</name>
    <dbReference type="NCBI Taxonomy" id="2771"/>
    <lineage>
        <taxon>Eukaryota</taxon>
        <taxon>Rhodophyta</taxon>
        <taxon>Bangiophyceae</taxon>
        <taxon>Cyanidiales</taxon>
        <taxon>Cyanidiaceae</taxon>
        <taxon>Cyanidium</taxon>
    </lineage>
</organism>
<proteinExistence type="predicted"/>
<dbReference type="Proteomes" id="UP001301350">
    <property type="component" value="Unassembled WGS sequence"/>
</dbReference>
<evidence type="ECO:0000256" key="1">
    <source>
        <dbReference type="SAM" id="MobiDB-lite"/>
    </source>
</evidence>
<dbReference type="PANTHER" id="PTHR35498">
    <property type="entry name" value="PROTEIN LOW PSII ACCUMULATION 1, CHLOROPLASTIC"/>
    <property type="match status" value="1"/>
</dbReference>
<name>A0AAV9J0R2_CYACA</name>
<accession>A0AAV9J0R2</accession>
<dbReference type="EMBL" id="JANCYW010000015">
    <property type="protein sequence ID" value="KAK4537991.1"/>
    <property type="molecule type" value="Genomic_DNA"/>
</dbReference>
<comment type="caution">
    <text evidence="3">The sequence shown here is derived from an EMBL/GenBank/DDBJ whole genome shotgun (WGS) entry which is preliminary data.</text>
</comment>
<evidence type="ECO:0000313" key="3">
    <source>
        <dbReference type="EMBL" id="KAK4537991.1"/>
    </source>
</evidence>
<feature type="compositionally biased region" description="Pro residues" evidence="1">
    <location>
        <begin position="86"/>
        <end position="95"/>
    </location>
</feature>
<evidence type="ECO:0000313" key="4">
    <source>
        <dbReference type="Proteomes" id="UP001301350"/>
    </source>
</evidence>
<feature type="region of interest" description="Disordered" evidence="1">
    <location>
        <begin position="65"/>
        <end position="99"/>
    </location>
</feature>
<keyword evidence="2" id="KW-1133">Transmembrane helix</keyword>
<gene>
    <name evidence="3" type="ORF">CDCA_CDCA15G4016</name>
</gene>